<reference evidence="3" key="1">
    <citation type="submission" date="2016-10" db="EMBL/GenBank/DDBJ databases">
        <authorList>
            <person name="Varghese N."/>
            <person name="Submissions S."/>
        </authorList>
    </citation>
    <scope>NUCLEOTIDE SEQUENCE [LARGE SCALE GENOMIC DNA]</scope>
    <source>
        <strain evidence="3">N6PO6</strain>
    </source>
</reference>
<dbReference type="OrthoDB" id="6627579at2"/>
<organism evidence="2 3">
    <name type="scientific">Izhakiella capsodis</name>
    <dbReference type="NCBI Taxonomy" id="1367852"/>
    <lineage>
        <taxon>Bacteria</taxon>
        <taxon>Pseudomonadati</taxon>
        <taxon>Pseudomonadota</taxon>
        <taxon>Gammaproteobacteria</taxon>
        <taxon>Enterobacterales</taxon>
        <taxon>Erwiniaceae</taxon>
        <taxon>Izhakiella</taxon>
    </lineage>
</organism>
<feature type="region of interest" description="Disordered" evidence="1">
    <location>
        <begin position="77"/>
        <end position="102"/>
    </location>
</feature>
<evidence type="ECO:0000313" key="2">
    <source>
        <dbReference type="EMBL" id="SFN06983.1"/>
    </source>
</evidence>
<name>A0A1I4W0N7_9GAMM</name>
<accession>A0A1I4W0N7</accession>
<dbReference type="AlphaFoldDB" id="A0A1I4W0N7"/>
<dbReference type="EMBL" id="FOVC01000002">
    <property type="protein sequence ID" value="SFN06983.1"/>
    <property type="molecule type" value="Genomic_DNA"/>
</dbReference>
<proteinExistence type="predicted"/>
<feature type="compositionally biased region" description="Basic and acidic residues" evidence="1">
    <location>
        <begin position="84"/>
        <end position="102"/>
    </location>
</feature>
<dbReference type="Proteomes" id="UP000242222">
    <property type="component" value="Unassembled WGS sequence"/>
</dbReference>
<keyword evidence="3" id="KW-1185">Reference proteome</keyword>
<gene>
    <name evidence="2" type="ORF">SAMN05216516_102198</name>
</gene>
<sequence length="102" mass="11478">MFFHDDESGQTLIGEAALSLALSDKDISVDTLLAQLRLFAENEISDLRLIQISDATHWLRCFRQPGQRNPPALYWLAGNDDDGEGKHAGDVVRLRPENDDDR</sequence>
<evidence type="ECO:0000313" key="3">
    <source>
        <dbReference type="Proteomes" id="UP000242222"/>
    </source>
</evidence>
<protein>
    <submittedName>
        <fullName evidence="2">Uncharacterized protein</fullName>
    </submittedName>
</protein>
<evidence type="ECO:0000256" key="1">
    <source>
        <dbReference type="SAM" id="MobiDB-lite"/>
    </source>
</evidence>